<dbReference type="AlphaFoldDB" id="A0A0F9KP55"/>
<gene>
    <name evidence="2" type="ORF">LCGC14_1379000</name>
</gene>
<name>A0A0F9KP55_9ZZZZ</name>
<proteinExistence type="predicted"/>
<dbReference type="EMBL" id="LAZR01008792">
    <property type="protein sequence ID" value="KKM76551.1"/>
    <property type="molecule type" value="Genomic_DNA"/>
</dbReference>
<reference evidence="2" key="1">
    <citation type="journal article" date="2015" name="Nature">
        <title>Complex archaea that bridge the gap between prokaryotes and eukaryotes.</title>
        <authorList>
            <person name="Spang A."/>
            <person name="Saw J.H."/>
            <person name="Jorgensen S.L."/>
            <person name="Zaremba-Niedzwiedzka K."/>
            <person name="Martijn J."/>
            <person name="Lind A.E."/>
            <person name="van Eijk R."/>
            <person name="Schleper C."/>
            <person name="Guy L."/>
            <person name="Ettema T.J."/>
        </authorList>
    </citation>
    <scope>NUCLEOTIDE SEQUENCE</scope>
</reference>
<feature type="region of interest" description="Disordered" evidence="1">
    <location>
        <begin position="1"/>
        <end position="54"/>
    </location>
</feature>
<accession>A0A0F9KP55</accession>
<organism evidence="2">
    <name type="scientific">marine sediment metagenome</name>
    <dbReference type="NCBI Taxonomy" id="412755"/>
    <lineage>
        <taxon>unclassified sequences</taxon>
        <taxon>metagenomes</taxon>
        <taxon>ecological metagenomes</taxon>
    </lineage>
</organism>
<sequence length="54" mass="5729">MTETGRKKSTNGNMGDVTVTRGIPRSTARLAKPGRTVLPQGKNGLDCQSTAQKL</sequence>
<protein>
    <submittedName>
        <fullName evidence="2">Uncharacterized protein</fullName>
    </submittedName>
</protein>
<evidence type="ECO:0000313" key="2">
    <source>
        <dbReference type="EMBL" id="KKM76551.1"/>
    </source>
</evidence>
<comment type="caution">
    <text evidence="2">The sequence shown here is derived from an EMBL/GenBank/DDBJ whole genome shotgun (WGS) entry which is preliminary data.</text>
</comment>
<evidence type="ECO:0000256" key="1">
    <source>
        <dbReference type="SAM" id="MobiDB-lite"/>
    </source>
</evidence>